<dbReference type="EMBL" id="CM056741">
    <property type="protein sequence ID" value="KAJ8682579.1"/>
    <property type="molecule type" value="Genomic_DNA"/>
</dbReference>
<evidence type="ECO:0000313" key="2">
    <source>
        <dbReference type="Proteomes" id="UP001239111"/>
    </source>
</evidence>
<keyword evidence="2" id="KW-1185">Reference proteome</keyword>
<comment type="caution">
    <text evidence="1">The sequence shown here is derived from an EMBL/GenBank/DDBJ whole genome shotgun (WGS) entry which is preliminary data.</text>
</comment>
<evidence type="ECO:0000313" key="1">
    <source>
        <dbReference type="EMBL" id="KAJ8682579.1"/>
    </source>
</evidence>
<gene>
    <name evidence="1" type="ORF">QAD02_018371</name>
</gene>
<organism evidence="1 2">
    <name type="scientific">Eretmocerus hayati</name>
    <dbReference type="NCBI Taxonomy" id="131215"/>
    <lineage>
        <taxon>Eukaryota</taxon>
        <taxon>Metazoa</taxon>
        <taxon>Ecdysozoa</taxon>
        <taxon>Arthropoda</taxon>
        <taxon>Hexapoda</taxon>
        <taxon>Insecta</taxon>
        <taxon>Pterygota</taxon>
        <taxon>Neoptera</taxon>
        <taxon>Endopterygota</taxon>
        <taxon>Hymenoptera</taxon>
        <taxon>Apocrita</taxon>
        <taxon>Proctotrupomorpha</taxon>
        <taxon>Chalcidoidea</taxon>
        <taxon>Aphelinidae</taxon>
        <taxon>Aphelininae</taxon>
        <taxon>Eretmocerus</taxon>
    </lineage>
</organism>
<protein>
    <submittedName>
        <fullName evidence="1">Uncharacterized protein</fullName>
    </submittedName>
</protein>
<name>A0ACC2PJ07_9HYME</name>
<reference evidence="1" key="1">
    <citation type="submission" date="2023-04" db="EMBL/GenBank/DDBJ databases">
        <title>A chromosome-level genome assembly of the parasitoid wasp Eretmocerus hayati.</title>
        <authorList>
            <person name="Zhong Y."/>
            <person name="Liu S."/>
            <person name="Liu Y."/>
        </authorList>
    </citation>
    <scope>NUCLEOTIDE SEQUENCE</scope>
    <source>
        <strain evidence="1">ZJU_SS_LIU_2023</strain>
    </source>
</reference>
<sequence>MMRTRRGSGSAGAMVVVVADEDEVAKLDRERVELENLEAAAMVAAKESLAADETMQGEEAELTSLTWLQSLDITTASGLPTPPCSPTPPATNATHHQTHQQQQQQQKPQPKKMSPLLKAQLDLAVNAEKYLHDPNMKPPYSYATLICLAMRDNNNKITLSRIYAWIRENFIYYRDIDPAWQNSIRHNLSLNKCFVKLPRSKDERGKGGFWKLDLERLQEGRRTRRRTSNSAVTRRNPPKRSNLNTKSVSVTQTTSGGSKPDGASSAETDPVAKVLGVRPDNAPRCVVLYETPPSSVSPPIPDSLLEVPDSNQVNISEEDFTDLLIDSAAWEDGVENHLALLDSVLDML</sequence>
<dbReference type="Proteomes" id="UP001239111">
    <property type="component" value="Chromosome 1"/>
</dbReference>
<proteinExistence type="predicted"/>
<accession>A0ACC2PJ07</accession>